<reference evidence="1 2" key="1">
    <citation type="submission" date="2019-03" db="EMBL/GenBank/DDBJ databases">
        <title>Genomic Encyclopedia of Archaeal and Bacterial Type Strains, Phase II (KMG-II): from individual species to whole genera.</title>
        <authorList>
            <person name="Goeker M."/>
        </authorList>
    </citation>
    <scope>NUCLEOTIDE SEQUENCE [LARGE SCALE GENOMIC DNA]</scope>
    <source>
        <strain evidence="1 2">ATCC 25309</strain>
    </source>
</reference>
<comment type="caution">
    <text evidence="1">The sequence shown here is derived from an EMBL/GenBank/DDBJ whole genome shotgun (WGS) entry which is preliminary data.</text>
</comment>
<proteinExistence type="predicted"/>
<evidence type="ECO:0000313" key="2">
    <source>
        <dbReference type="Proteomes" id="UP000295662"/>
    </source>
</evidence>
<dbReference type="AlphaFoldDB" id="A0A4R7RNW3"/>
<organism evidence="1 2">
    <name type="scientific">Prosthecobacter fusiformis</name>
    <dbReference type="NCBI Taxonomy" id="48464"/>
    <lineage>
        <taxon>Bacteria</taxon>
        <taxon>Pseudomonadati</taxon>
        <taxon>Verrucomicrobiota</taxon>
        <taxon>Verrucomicrobiia</taxon>
        <taxon>Verrucomicrobiales</taxon>
        <taxon>Verrucomicrobiaceae</taxon>
        <taxon>Prosthecobacter</taxon>
    </lineage>
</organism>
<evidence type="ECO:0000313" key="1">
    <source>
        <dbReference type="EMBL" id="TDU67160.1"/>
    </source>
</evidence>
<sequence>MPKPQTHTVKPMTVLEIRKVFSEALQRQLSLQGPMTVAKVQALQATMKPRH</sequence>
<dbReference type="EMBL" id="SOCA01000007">
    <property type="protein sequence ID" value="TDU67160.1"/>
    <property type="molecule type" value="Genomic_DNA"/>
</dbReference>
<dbReference type="Proteomes" id="UP000295662">
    <property type="component" value="Unassembled WGS sequence"/>
</dbReference>
<name>A0A4R7RNW3_9BACT</name>
<accession>A0A4R7RNW3</accession>
<gene>
    <name evidence="1" type="ORF">EI77_03361</name>
</gene>
<keyword evidence="2" id="KW-1185">Reference proteome</keyword>
<protein>
    <submittedName>
        <fullName evidence="1">Uncharacterized protein</fullName>
    </submittedName>
</protein>